<protein>
    <recommendedName>
        <fullName evidence="7">3-methyl-2-oxobutanoate hydroxymethyltransferase</fullName>
        <ecNumber evidence="7">2.1.2.11</ecNumber>
    </recommendedName>
    <alternativeName>
        <fullName evidence="7">Ketopantoate hydroxymethyltransferase</fullName>
        <shortName evidence="7">KPHMT</shortName>
    </alternativeName>
</protein>
<dbReference type="NCBIfam" id="TIGR00222">
    <property type="entry name" value="panB"/>
    <property type="match status" value="1"/>
</dbReference>
<comment type="similarity">
    <text evidence="2 7">Belongs to the PanB family.</text>
</comment>
<evidence type="ECO:0000256" key="1">
    <source>
        <dbReference type="ARBA" id="ARBA00005033"/>
    </source>
</evidence>
<comment type="catalytic activity">
    <reaction evidence="7">
        <text>(6R)-5,10-methylene-5,6,7,8-tetrahydrofolate + 3-methyl-2-oxobutanoate + H2O = 2-dehydropantoate + (6S)-5,6,7,8-tetrahydrofolate</text>
        <dbReference type="Rhea" id="RHEA:11824"/>
        <dbReference type="ChEBI" id="CHEBI:11561"/>
        <dbReference type="ChEBI" id="CHEBI:11851"/>
        <dbReference type="ChEBI" id="CHEBI:15377"/>
        <dbReference type="ChEBI" id="CHEBI:15636"/>
        <dbReference type="ChEBI" id="CHEBI:57453"/>
        <dbReference type="EC" id="2.1.2.11"/>
    </reaction>
</comment>
<dbReference type="FunFam" id="3.20.20.60:FF:000003">
    <property type="entry name" value="3-methyl-2-oxobutanoate hydroxymethyltransferase"/>
    <property type="match status" value="1"/>
</dbReference>
<keyword evidence="7 10" id="KW-0460">Magnesium</keyword>
<comment type="cofactor">
    <cofactor evidence="7 10">
        <name>Mg(2+)</name>
        <dbReference type="ChEBI" id="CHEBI:18420"/>
    </cofactor>
    <text evidence="7 10">Binds 1 Mg(2+) ion per subunit.</text>
</comment>
<feature type="binding site" evidence="7 9">
    <location>
        <position position="90"/>
    </location>
    <ligand>
        <name>3-methyl-2-oxobutanoate</name>
        <dbReference type="ChEBI" id="CHEBI:11851"/>
    </ligand>
</feature>
<evidence type="ECO:0000256" key="8">
    <source>
        <dbReference type="PIRSR" id="PIRSR000388-1"/>
    </source>
</evidence>
<dbReference type="GO" id="GO:0005737">
    <property type="term" value="C:cytoplasm"/>
    <property type="evidence" value="ECO:0007669"/>
    <property type="project" value="UniProtKB-SubCell"/>
</dbReference>
<dbReference type="InterPro" id="IPR003700">
    <property type="entry name" value="Pantoate_hydroxy_MeTrfase"/>
</dbReference>
<keyword evidence="7 10" id="KW-0479">Metal-binding</keyword>
<dbReference type="EMBL" id="BLVO01000013">
    <property type="protein sequence ID" value="GFM34418.1"/>
    <property type="molecule type" value="Genomic_DNA"/>
</dbReference>
<feature type="active site" description="Proton acceptor" evidence="7 8">
    <location>
        <position position="189"/>
    </location>
</feature>
<dbReference type="HAMAP" id="MF_00156">
    <property type="entry name" value="PanB"/>
    <property type="match status" value="1"/>
</dbReference>
<evidence type="ECO:0000313" key="12">
    <source>
        <dbReference type="Proteomes" id="UP000503840"/>
    </source>
</evidence>
<proteinExistence type="inferred from homology"/>
<feature type="binding site" evidence="7 10">
    <location>
        <position position="51"/>
    </location>
    <ligand>
        <name>Mg(2+)</name>
        <dbReference type="ChEBI" id="CHEBI:18420"/>
    </ligand>
</feature>
<name>A0A7J0BLH2_9BACT</name>
<dbReference type="PANTHER" id="PTHR20881">
    <property type="entry name" value="3-METHYL-2-OXOBUTANOATE HYDROXYMETHYLTRANSFERASE"/>
    <property type="match status" value="1"/>
</dbReference>
<dbReference type="PIRSF" id="PIRSF000388">
    <property type="entry name" value="Pantoate_hydroxy_MeTrfase"/>
    <property type="match status" value="1"/>
</dbReference>
<dbReference type="AlphaFoldDB" id="A0A7J0BLH2"/>
<dbReference type="GO" id="GO:0008168">
    <property type="term" value="F:methyltransferase activity"/>
    <property type="evidence" value="ECO:0007669"/>
    <property type="project" value="UniProtKB-KW"/>
</dbReference>
<evidence type="ECO:0000256" key="2">
    <source>
        <dbReference type="ARBA" id="ARBA00008676"/>
    </source>
</evidence>
<dbReference type="InterPro" id="IPR040442">
    <property type="entry name" value="Pyrv_kinase-like_dom_sf"/>
</dbReference>
<dbReference type="Proteomes" id="UP000503840">
    <property type="component" value="Unassembled WGS sequence"/>
</dbReference>
<evidence type="ECO:0000256" key="7">
    <source>
        <dbReference type="HAMAP-Rule" id="MF_00156"/>
    </source>
</evidence>
<dbReference type="RefSeq" id="WP_174406012.1">
    <property type="nucleotide sequence ID" value="NZ_BLVO01000013.1"/>
</dbReference>
<evidence type="ECO:0000256" key="6">
    <source>
        <dbReference type="ARBA" id="ARBA00056497"/>
    </source>
</evidence>
<feature type="binding site" evidence="7 10">
    <location>
        <position position="90"/>
    </location>
    <ligand>
        <name>Mg(2+)</name>
        <dbReference type="ChEBI" id="CHEBI:18420"/>
    </ligand>
</feature>
<keyword evidence="5 7" id="KW-0808">Transferase</keyword>
<keyword evidence="11" id="KW-0489">Methyltransferase</keyword>
<dbReference type="GO" id="GO:0015940">
    <property type="term" value="P:pantothenate biosynthetic process"/>
    <property type="evidence" value="ECO:0007669"/>
    <property type="project" value="UniProtKB-UniRule"/>
</dbReference>
<reference evidence="11 12" key="1">
    <citation type="submission" date="2020-05" db="EMBL/GenBank/DDBJ databases">
        <title>Draft genome sequence of Desulfovibrio sp. strain HN2T.</title>
        <authorList>
            <person name="Ueno A."/>
            <person name="Tamazawa S."/>
            <person name="Tamamura S."/>
            <person name="Murakami T."/>
            <person name="Kiyama T."/>
            <person name="Inomata H."/>
            <person name="Amano Y."/>
            <person name="Miyakawa K."/>
            <person name="Tamaki H."/>
            <person name="Naganuma T."/>
            <person name="Kaneko K."/>
        </authorList>
    </citation>
    <scope>NUCLEOTIDE SEQUENCE [LARGE SCALE GENOMIC DNA]</scope>
    <source>
        <strain evidence="11 12">HN2</strain>
    </source>
</reference>
<evidence type="ECO:0000256" key="10">
    <source>
        <dbReference type="PIRSR" id="PIRSR000388-3"/>
    </source>
</evidence>
<dbReference type="GO" id="GO:0003864">
    <property type="term" value="F:3-methyl-2-oxobutanoate hydroxymethyltransferase activity"/>
    <property type="evidence" value="ECO:0007669"/>
    <property type="project" value="UniProtKB-UniRule"/>
</dbReference>
<evidence type="ECO:0000256" key="4">
    <source>
        <dbReference type="ARBA" id="ARBA00022655"/>
    </source>
</evidence>
<dbReference type="SUPFAM" id="SSF51621">
    <property type="entry name" value="Phosphoenolpyruvate/pyruvate domain"/>
    <property type="match status" value="1"/>
</dbReference>
<evidence type="ECO:0000256" key="3">
    <source>
        <dbReference type="ARBA" id="ARBA00011424"/>
    </source>
</evidence>
<dbReference type="NCBIfam" id="NF001452">
    <property type="entry name" value="PRK00311.1"/>
    <property type="match status" value="1"/>
</dbReference>
<dbReference type="CDD" id="cd06557">
    <property type="entry name" value="KPHMT-like"/>
    <property type="match status" value="1"/>
</dbReference>
<evidence type="ECO:0000313" key="11">
    <source>
        <dbReference type="EMBL" id="GFM34418.1"/>
    </source>
</evidence>
<evidence type="ECO:0000256" key="9">
    <source>
        <dbReference type="PIRSR" id="PIRSR000388-2"/>
    </source>
</evidence>
<evidence type="ECO:0000256" key="5">
    <source>
        <dbReference type="ARBA" id="ARBA00022679"/>
    </source>
</evidence>
<dbReference type="GO" id="GO:0000287">
    <property type="term" value="F:magnesium ion binding"/>
    <property type="evidence" value="ECO:0007669"/>
    <property type="project" value="TreeGrafter"/>
</dbReference>
<feature type="binding site" evidence="7 9">
    <location>
        <position position="120"/>
    </location>
    <ligand>
        <name>3-methyl-2-oxobutanoate</name>
        <dbReference type="ChEBI" id="CHEBI:11851"/>
    </ligand>
</feature>
<dbReference type="UniPathway" id="UPA00028">
    <property type="reaction ID" value="UER00003"/>
</dbReference>
<accession>A0A7J0BLH2</accession>
<comment type="pathway">
    <text evidence="1 7">Cofactor biosynthesis; (R)-pantothenate biosynthesis; (R)-pantoate from 3-methyl-2-oxobutanoate: step 1/2.</text>
</comment>
<dbReference type="InterPro" id="IPR015813">
    <property type="entry name" value="Pyrv/PenolPyrv_kinase-like_dom"/>
</dbReference>
<keyword evidence="7" id="KW-0963">Cytoplasm</keyword>
<dbReference type="GO" id="GO:0032259">
    <property type="term" value="P:methylation"/>
    <property type="evidence" value="ECO:0007669"/>
    <property type="project" value="UniProtKB-KW"/>
</dbReference>
<dbReference type="Gene3D" id="3.20.20.60">
    <property type="entry name" value="Phosphoenolpyruvate-binding domains"/>
    <property type="match status" value="1"/>
</dbReference>
<feature type="binding site" evidence="7 10">
    <location>
        <position position="122"/>
    </location>
    <ligand>
        <name>Mg(2+)</name>
        <dbReference type="ChEBI" id="CHEBI:18420"/>
    </ligand>
</feature>
<comment type="caution">
    <text evidence="11">The sequence shown here is derived from an EMBL/GenBank/DDBJ whole genome shotgun (WGS) entry which is preliminary data.</text>
</comment>
<comment type="subcellular location">
    <subcellularLocation>
        <location evidence="7">Cytoplasm</location>
    </subcellularLocation>
</comment>
<keyword evidence="4 7" id="KW-0566">Pantothenate biosynthesis</keyword>
<keyword evidence="12" id="KW-1185">Reference proteome</keyword>
<feature type="binding site" evidence="7 9">
    <location>
        <begin position="51"/>
        <end position="52"/>
    </location>
    <ligand>
        <name>3-methyl-2-oxobutanoate</name>
        <dbReference type="ChEBI" id="CHEBI:11851"/>
    </ligand>
</feature>
<comment type="function">
    <text evidence="6 7">Catalyzes the reversible reaction in which hydroxymethyl group from 5,10-methylenetetrahydrofolate is transferred onto alpha-ketoisovalerate to form ketopantoate.</text>
</comment>
<dbReference type="PANTHER" id="PTHR20881:SF0">
    <property type="entry name" value="3-METHYL-2-OXOBUTANOATE HYDROXYMETHYLTRANSFERASE"/>
    <property type="match status" value="1"/>
</dbReference>
<comment type="subunit">
    <text evidence="3 7">Homodecamer; pentamer of dimers.</text>
</comment>
<dbReference type="Pfam" id="PF02548">
    <property type="entry name" value="Pantoate_transf"/>
    <property type="match status" value="1"/>
</dbReference>
<organism evidence="11 12">
    <name type="scientific">Desulfovibrio subterraneus</name>
    <dbReference type="NCBI Taxonomy" id="2718620"/>
    <lineage>
        <taxon>Bacteria</taxon>
        <taxon>Pseudomonadati</taxon>
        <taxon>Thermodesulfobacteriota</taxon>
        <taxon>Desulfovibrionia</taxon>
        <taxon>Desulfovibrionales</taxon>
        <taxon>Desulfovibrionaceae</taxon>
        <taxon>Desulfovibrio</taxon>
    </lineage>
</organism>
<dbReference type="EC" id="2.1.2.11" evidence="7"/>
<gene>
    <name evidence="7 11" type="primary">panB</name>
    <name evidence="11" type="ORF">DSM101010T_27830</name>
</gene>
<sequence>MSTHSQNAPSVTSLTIRAAKGKRKLTMLTAYDYSSATLVDECGIDMILVGDSLGMVMLGRDDTISVTMDEMIHHCRAVTRGAKQALVIADMPFMSYEPGVETAMKNAARLFQEGNARAVKLEGGHDVVPQIAALVKAGIPVVGHIGLTPQRVATLGGFKVQGKTADAALKLIEEAKALEAAGAFCIVLEAIPATIAKRITESVGVPTIGIGAGKDCDGQVLVFHDLLGLFDRFVPKFVKQYANLGEIASKAIGDYKAEVESGAFPGQEHGFAMPRNEEDKLEG</sequence>